<proteinExistence type="predicted"/>
<keyword evidence="3" id="KW-1185">Reference proteome</keyword>
<feature type="compositionally biased region" description="Polar residues" evidence="1">
    <location>
        <begin position="1"/>
        <end position="12"/>
    </location>
</feature>
<sequence>MSTPVQAHCVSTDSEEPPPDALTSPSWQSVRIRMTRVLCGLPGVPGHVTKSVTVLSSVPGNHIGPE</sequence>
<dbReference type="Proteomes" id="UP001160334">
    <property type="component" value="Unassembled WGS sequence"/>
</dbReference>
<protein>
    <submittedName>
        <fullName evidence="2">Uncharacterized protein</fullName>
    </submittedName>
</protein>
<evidence type="ECO:0000313" key="2">
    <source>
        <dbReference type="EMBL" id="MDH6280492.1"/>
    </source>
</evidence>
<organism evidence="2 3">
    <name type="scientific">Prescottella agglutinans</name>
    <dbReference type="NCBI Taxonomy" id="1644129"/>
    <lineage>
        <taxon>Bacteria</taxon>
        <taxon>Bacillati</taxon>
        <taxon>Actinomycetota</taxon>
        <taxon>Actinomycetes</taxon>
        <taxon>Mycobacteriales</taxon>
        <taxon>Nocardiaceae</taxon>
        <taxon>Prescottella</taxon>
    </lineage>
</organism>
<evidence type="ECO:0000313" key="3">
    <source>
        <dbReference type="Proteomes" id="UP001160334"/>
    </source>
</evidence>
<gene>
    <name evidence="2" type="ORF">M2280_001704</name>
</gene>
<evidence type="ECO:0000256" key="1">
    <source>
        <dbReference type="SAM" id="MobiDB-lite"/>
    </source>
</evidence>
<dbReference type="EMBL" id="JARXVC010000003">
    <property type="protein sequence ID" value="MDH6280492.1"/>
    <property type="molecule type" value="Genomic_DNA"/>
</dbReference>
<name>A0ABT6M874_9NOCA</name>
<comment type="caution">
    <text evidence="2">The sequence shown here is derived from an EMBL/GenBank/DDBJ whole genome shotgun (WGS) entry which is preliminary data.</text>
</comment>
<feature type="region of interest" description="Disordered" evidence="1">
    <location>
        <begin position="1"/>
        <end position="25"/>
    </location>
</feature>
<accession>A0ABT6M874</accession>
<reference evidence="2 3" key="1">
    <citation type="submission" date="2023-04" db="EMBL/GenBank/DDBJ databases">
        <title>Forest soil microbial communities from Buena Vista Peninsula, Colon Province, Panama.</title>
        <authorList>
            <person name="Bouskill N."/>
        </authorList>
    </citation>
    <scope>NUCLEOTIDE SEQUENCE [LARGE SCALE GENOMIC DNA]</scope>
    <source>
        <strain evidence="2 3">CFH S0262</strain>
    </source>
</reference>